<protein>
    <submittedName>
        <fullName evidence="1">Uncharacterized protein</fullName>
    </submittedName>
</protein>
<organism evidence="1">
    <name type="scientific">marine sediment metagenome</name>
    <dbReference type="NCBI Taxonomy" id="412755"/>
    <lineage>
        <taxon>unclassified sequences</taxon>
        <taxon>metagenomes</taxon>
        <taxon>ecological metagenomes</taxon>
    </lineage>
</organism>
<comment type="caution">
    <text evidence="1">The sequence shown here is derived from an EMBL/GenBank/DDBJ whole genome shotgun (WGS) entry which is preliminary data.</text>
</comment>
<evidence type="ECO:0000313" key="1">
    <source>
        <dbReference type="EMBL" id="KKL07149.1"/>
    </source>
</evidence>
<proteinExistence type="predicted"/>
<dbReference type="EMBL" id="LAZR01043408">
    <property type="protein sequence ID" value="KKL07149.1"/>
    <property type="molecule type" value="Genomic_DNA"/>
</dbReference>
<accession>A0A0F9AC56</accession>
<feature type="non-terminal residue" evidence="1">
    <location>
        <position position="1"/>
    </location>
</feature>
<gene>
    <name evidence="1" type="ORF">LCGC14_2588890</name>
</gene>
<dbReference type="AlphaFoldDB" id="A0A0F9AC56"/>
<reference evidence="1" key="1">
    <citation type="journal article" date="2015" name="Nature">
        <title>Complex archaea that bridge the gap between prokaryotes and eukaryotes.</title>
        <authorList>
            <person name="Spang A."/>
            <person name="Saw J.H."/>
            <person name="Jorgensen S.L."/>
            <person name="Zaremba-Niedzwiedzka K."/>
            <person name="Martijn J."/>
            <person name="Lind A.E."/>
            <person name="van Eijk R."/>
            <person name="Schleper C."/>
            <person name="Guy L."/>
            <person name="Ettema T.J."/>
        </authorList>
    </citation>
    <scope>NUCLEOTIDE SEQUENCE</scope>
</reference>
<sequence length="106" mass="12518">AYEATVPFLYRTGYRNLGEPHIDKWFKKLIIIWESSGGTADVSYDIDRTQSYTFTNVDTVANQYRWETFFPSEAYGRTIRFQIAKDDDFDFRLKEIVVVYTPQPII</sequence>
<name>A0A0F9AC56_9ZZZZ</name>